<sequence>MNGHHTRMYRDFVIEIALLREGDDLASLSVTTRSLADGSAGPEKRFSLKADQNVLTTATNRIRQAIDLWIGGKPAEALNTL</sequence>
<evidence type="ECO:0000313" key="1">
    <source>
        <dbReference type="EMBL" id="SAL53736.1"/>
    </source>
</evidence>
<name>A0A158IAZ8_9BURK</name>
<dbReference type="EMBL" id="FCOK02000046">
    <property type="protein sequence ID" value="SAL53736.1"/>
    <property type="molecule type" value="Genomic_DNA"/>
</dbReference>
<protein>
    <submittedName>
        <fullName evidence="1">Uncharacterized protein</fullName>
    </submittedName>
</protein>
<reference evidence="1 2" key="1">
    <citation type="submission" date="2016-01" db="EMBL/GenBank/DDBJ databases">
        <authorList>
            <person name="Oliw E.H."/>
        </authorList>
    </citation>
    <scope>NUCLEOTIDE SEQUENCE [LARGE SCALE GENOMIC DNA]</scope>
    <source>
        <strain evidence="1">LMG 27134</strain>
    </source>
</reference>
<dbReference type="Proteomes" id="UP000054683">
    <property type="component" value="Unassembled WGS sequence"/>
</dbReference>
<accession>A0A158IAZ8</accession>
<gene>
    <name evidence="1" type="ORF">AWB69_05675</name>
</gene>
<proteinExistence type="predicted"/>
<evidence type="ECO:0000313" key="2">
    <source>
        <dbReference type="Proteomes" id="UP000054683"/>
    </source>
</evidence>
<organism evidence="1 2">
    <name type="scientific">Caballeronia udeis</name>
    <dbReference type="NCBI Taxonomy" id="1232866"/>
    <lineage>
        <taxon>Bacteria</taxon>
        <taxon>Pseudomonadati</taxon>
        <taxon>Pseudomonadota</taxon>
        <taxon>Betaproteobacteria</taxon>
        <taxon>Burkholderiales</taxon>
        <taxon>Burkholderiaceae</taxon>
        <taxon>Caballeronia</taxon>
    </lineage>
</organism>
<dbReference type="AlphaFoldDB" id="A0A158IAZ8"/>